<dbReference type="KEGG" id="bid:Bind_3865"/>
<dbReference type="Proteomes" id="UP000001695">
    <property type="component" value="Plasmid pBIND01"/>
</dbReference>
<dbReference type="EMBL" id="CP001017">
    <property type="protein sequence ID" value="ACB97394.1"/>
    <property type="molecule type" value="Genomic_DNA"/>
</dbReference>
<dbReference type="HOGENOM" id="CLU_573263_0_0_5"/>
<dbReference type="OrthoDB" id="7283919at2"/>
<evidence type="ECO:0000256" key="1">
    <source>
        <dbReference type="SAM" id="MobiDB-lite"/>
    </source>
</evidence>
<evidence type="ECO:0000313" key="3">
    <source>
        <dbReference type="Proteomes" id="UP000001695"/>
    </source>
</evidence>
<keyword evidence="2" id="KW-0614">Plasmid</keyword>
<feature type="region of interest" description="Disordered" evidence="1">
    <location>
        <begin position="375"/>
        <end position="412"/>
    </location>
</feature>
<organism evidence="2 3">
    <name type="scientific">Beijerinckia indica subsp. indica (strain ATCC 9039 / DSM 1715 / NCIMB 8712)</name>
    <dbReference type="NCBI Taxonomy" id="395963"/>
    <lineage>
        <taxon>Bacteria</taxon>
        <taxon>Pseudomonadati</taxon>
        <taxon>Pseudomonadota</taxon>
        <taxon>Alphaproteobacteria</taxon>
        <taxon>Hyphomicrobiales</taxon>
        <taxon>Beijerinckiaceae</taxon>
        <taxon>Beijerinckia</taxon>
    </lineage>
</organism>
<evidence type="ECO:0000313" key="2">
    <source>
        <dbReference type="EMBL" id="ACB97394.1"/>
    </source>
</evidence>
<feature type="region of interest" description="Disordered" evidence="1">
    <location>
        <begin position="1"/>
        <end position="110"/>
    </location>
</feature>
<keyword evidence="3" id="KW-1185">Reference proteome</keyword>
<protein>
    <submittedName>
        <fullName evidence="2">Uncharacterized protein</fullName>
    </submittedName>
</protein>
<sequence>MTAQTMALIEDDDDDDHGSSVAQSEGSHALVAGRSASFWRKPLPQWLSGKKARREGSGQADTQAELQAPETAPETEADAPIGLPGEGQAILEPPQGAEGAQTPGKSQWKPSKPLLIGVSLTALLVAANIGIMSYPQSSPSLPVAGPVAERQAGPLAPLAKLATVQPHQPAEDPTAVSVPAQSPMDELLSFHPVDPITGKASGGEEHKAAQPILAKLEVAPQQSKTTAFPMDYFGTQAFASLNGQDQTSSKPAETVTEPMMQAATQAKIEETKSSDIPRVDVKEAKPSSQGTVPQTLVTSAVSTDPHDAENRALAMVTEYATIVGELRTEVAEMKQKLAHASQSNEARISDLERRVTFTEARRALDAAHDAPRLVAMPVPPGAQKAGGKPSANTGMIKASFDPSSREPTPSIEGRPRYRVQAASPNLAMLTALDRSGEADGQIQVAIGDVIPNYGRVKQIAQKGTSWVIETDQGTIE</sequence>
<proteinExistence type="predicted"/>
<accession>B2ILJ4</accession>
<name>B2ILJ4_BEII9</name>
<dbReference type="AlphaFoldDB" id="B2ILJ4"/>
<gene>
    <name evidence="2" type="ordered locus">Bind_3865</name>
</gene>
<geneLocation type="plasmid" evidence="2 3">
    <name>pBIND01</name>
</geneLocation>
<dbReference type="RefSeq" id="WP_012383007.1">
    <property type="nucleotide sequence ID" value="NC_010580.1"/>
</dbReference>
<feature type="compositionally biased region" description="Low complexity" evidence="1">
    <location>
        <begin position="63"/>
        <end position="74"/>
    </location>
</feature>
<reference evidence="2 3" key="1">
    <citation type="submission" date="2008-03" db="EMBL/GenBank/DDBJ databases">
        <title>Complete sequence of plasmid1 of Beijerinckia indica subsp. indica ATCC 9039.</title>
        <authorList>
            <consortium name="US DOE Joint Genome Institute"/>
            <person name="Copeland A."/>
            <person name="Lucas S."/>
            <person name="Lapidus A."/>
            <person name="Glavina del Rio T."/>
            <person name="Dalin E."/>
            <person name="Tice H."/>
            <person name="Bruce D."/>
            <person name="Goodwin L."/>
            <person name="Pitluck S."/>
            <person name="LaButti K."/>
            <person name="Schmutz J."/>
            <person name="Larimer F."/>
            <person name="Land M."/>
            <person name="Hauser L."/>
            <person name="Kyrpides N."/>
            <person name="Mikhailova N."/>
            <person name="Dunfield P.F."/>
            <person name="Dedysh S.N."/>
            <person name="Liesack W."/>
            <person name="Saw J.H."/>
            <person name="Alam M."/>
            <person name="Chen Y."/>
            <person name="Murrell J.C."/>
            <person name="Richardson P."/>
        </authorList>
    </citation>
    <scope>NUCLEOTIDE SEQUENCE [LARGE SCALE GENOMIC DNA]</scope>
    <source>
        <strain evidence="3">ATCC 9039 / DSM 1715 / NCIMB 8712</strain>
        <plasmid evidence="2 3">pBIND01</plasmid>
    </source>
</reference>